<dbReference type="EMBL" id="JALHLF010000038">
    <property type="protein sequence ID" value="MCJ2183226.1"/>
    <property type="molecule type" value="Genomic_DNA"/>
</dbReference>
<protein>
    <submittedName>
        <fullName evidence="3">Nuclear transport factor 2 family protein</fullName>
    </submittedName>
</protein>
<feature type="chain" id="PRO_5047096638" evidence="1">
    <location>
        <begin position="27"/>
        <end position="204"/>
    </location>
</feature>
<dbReference type="InterPro" id="IPR027843">
    <property type="entry name" value="DUF4440"/>
</dbReference>
<accession>A0ABT0BEK9</accession>
<gene>
    <name evidence="3" type="ORF">MTR62_11055</name>
</gene>
<reference evidence="3" key="1">
    <citation type="submission" date="2022-03" db="EMBL/GenBank/DDBJ databases">
        <title>Identification of a novel bacterium isolated from mangrove sediments.</title>
        <authorList>
            <person name="Pan X."/>
        </authorList>
    </citation>
    <scope>NUCLEOTIDE SEQUENCE</scope>
    <source>
        <strain evidence="3">B1949</strain>
    </source>
</reference>
<evidence type="ECO:0000256" key="1">
    <source>
        <dbReference type="SAM" id="SignalP"/>
    </source>
</evidence>
<dbReference type="Pfam" id="PF14534">
    <property type="entry name" value="DUF4440"/>
    <property type="match status" value="1"/>
</dbReference>
<name>A0ABT0BEK9_9SPHN</name>
<feature type="domain" description="DUF4440" evidence="2">
    <location>
        <begin position="49"/>
        <end position="160"/>
    </location>
</feature>
<keyword evidence="1" id="KW-0732">Signal</keyword>
<dbReference type="Proteomes" id="UP001162881">
    <property type="component" value="Unassembled WGS sequence"/>
</dbReference>
<dbReference type="SUPFAM" id="SSF54427">
    <property type="entry name" value="NTF2-like"/>
    <property type="match status" value="1"/>
</dbReference>
<comment type="caution">
    <text evidence="3">The sequence shown here is derived from an EMBL/GenBank/DDBJ whole genome shotgun (WGS) entry which is preliminary data.</text>
</comment>
<evidence type="ECO:0000259" key="2">
    <source>
        <dbReference type="Pfam" id="PF14534"/>
    </source>
</evidence>
<dbReference type="RefSeq" id="WP_244020790.1">
    <property type="nucleotide sequence ID" value="NZ_JALHLF010000038.1"/>
</dbReference>
<keyword evidence="4" id="KW-1185">Reference proteome</keyword>
<feature type="signal peptide" evidence="1">
    <location>
        <begin position="1"/>
        <end position="26"/>
    </location>
</feature>
<dbReference type="InterPro" id="IPR032710">
    <property type="entry name" value="NTF2-like_dom_sf"/>
</dbReference>
<sequence length="204" mass="21241">MLSSTAKVLFLSSTLAALTLPGLAQAAPATPVSAAAPAAANAAARTQLQARYTELKAAMESRSAPRIKALLAPGFTSTQLSGKTIDADAMVSELAQVPRDPNRHTTTTLGKVTIEGKTAHVEQTMTASATVKAKDGKSHAMELIAVSQDTWINTPKGWLMASTTSEDMTVKGDGKILRHAHIGDPAVRQAANPNGTMGPKMEGR</sequence>
<dbReference type="Gene3D" id="3.10.450.50">
    <property type="match status" value="1"/>
</dbReference>
<organism evidence="3 4">
    <name type="scientific">Novosphingobium organovorum</name>
    <dbReference type="NCBI Taxonomy" id="2930092"/>
    <lineage>
        <taxon>Bacteria</taxon>
        <taxon>Pseudomonadati</taxon>
        <taxon>Pseudomonadota</taxon>
        <taxon>Alphaproteobacteria</taxon>
        <taxon>Sphingomonadales</taxon>
        <taxon>Sphingomonadaceae</taxon>
        <taxon>Novosphingobium</taxon>
    </lineage>
</organism>
<evidence type="ECO:0000313" key="4">
    <source>
        <dbReference type="Proteomes" id="UP001162881"/>
    </source>
</evidence>
<proteinExistence type="predicted"/>
<evidence type="ECO:0000313" key="3">
    <source>
        <dbReference type="EMBL" id="MCJ2183226.1"/>
    </source>
</evidence>